<evidence type="ECO:0000313" key="2">
    <source>
        <dbReference type="EMBL" id="EGF82812.1"/>
    </source>
</evidence>
<dbReference type="AlphaFoldDB" id="F4NWD6"/>
<proteinExistence type="inferred from homology"/>
<evidence type="ECO:0000313" key="3">
    <source>
        <dbReference type="Proteomes" id="UP000007241"/>
    </source>
</evidence>
<sequence>MYIQYAIFSFHADESLAVYMLRLLPEYKDAKLVRTRDASVIESADIVVDVGGIYDPSKHRYDHHQREFVDTFDSDHKIRLSSAGLVYKHFGHRIIREVLGWHQDEQEDIVHMLYMKVYDDLIQEYDGVDNGVSRYPSNLDPAYKESTTISHRVSALNPWWNQSVDDMDERFAKAVALTGMEFTDKVLYLGNAWIPARKLVQDALNDRKAIHPSGRIMVFDQYCPWKEYVYLLEKENKIPASEQPLYVLYPDTSSQWRIQAVSCNPSSFESRKALPESWRGLRDQELSTLCGIDGCVFVHASGFIGGNMTKVCLLL</sequence>
<dbReference type="HOGENOM" id="CLU_051576_0_0_1"/>
<dbReference type="GeneID" id="18244993"/>
<dbReference type="InParanoid" id="F4NWD6"/>
<dbReference type="OMA" id="FHCDEVV"/>
<accession>F4NWD6</accession>
<dbReference type="Proteomes" id="UP000007241">
    <property type="component" value="Unassembled WGS sequence"/>
</dbReference>
<dbReference type="RefSeq" id="XP_006676495.1">
    <property type="nucleotide sequence ID" value="XM_006676432.1"/>
</dbReference>
<comment type="similarity">
    <text evidence="1">Belongs to the MYG1 family.</text>
</comment>
<dbReference type="GO" id="GO:0005634">
    <property type="term" value="C:nucleus"/>
    <property type="evidence" value="ECO:0000318"/>
    <property type="project" value="GO_Central"/>
</dbReference>
<dbReference type="STRING" id="684364.F4NWD6"/>
<dbReference type="EMBL" id="GL882880">
    <property type="protein sequence ID" value="EGF82812.1"/>
    <property type="molecule type" value="Genomic_DNA"/>
</dbReference>
<dbReference type="FunCoup" id="F4NWD6">
    <property type="interactions" value="1010"/>
</dbReference>
<organism evidence="2 3">
    <name type="scientific">Batrachochytrium dendrobatidis (strain JAM81 / FGSC 10211)</name>
    <name type="common">Frog chytrid fungus</name>
    <dbReference type="NCBI Taxonomy" id="684364"/>
    <lineage>
        <taxon>Eukaryota</taxon>
        <taxon>Fungi</taxon>
        <taxon>Fungi incertae sedis</taxon>
        <taxon>Chytridiomycota</taxon>
        <taxon>Chytridiomycota incertae sedis</taxon>
        <taxon>Chytridiomycetes</taxon>
        <taxon>Rhizophydiales</taxon>
        <taxon>Rhizophydiales incertae sedis</taxon>
        <taxon>Batrachochytrium</taxon>
    </lineage>
</organism>
<dbReference type="Pfam" id="PF03690">
    <property type="entry name" value="MYG1_exonuc"/>
    <property type="match status" value="1"/>
</dbReference>
<dbReference type="PANTHER" id="PTHR11215">
    <property type="entry name" value="METAL DEPENDENT HYDROLASE - RELATED"/>
    <property type="match status" value="1"/>
</dbReference>
<gene>
    <name evidence="2" type="ORF">BATDEDRAFT_9327</name>
</gene>
<reference evidence="2 3" key="1">
    <citation type="submission" date="2009-12" db="EMBL/GenBank/DDBJ databases">
        <title>The draft genome of Batrachochytrium dendrobatidis.</title>
        <authorList>
            <consortium name="US DOE Joint Genome Institute (JGI-PGF)"/>
            <person name="Kuo A."/>
            <person name="Salamov A."/>
            <person name="Schmutz J."/>
            <person name="Lucas S."/>
            <person name="Pitluck S."/>
            <person name="Rosenblum E."/>
            <person name="Stajich J."/>
            <person name="Eisen M."/>
            <person name="Grigoriev I.V."/>
        </authorList>
    </citation>
    <scope>NUCLEOTIDE SEQUENCE [LARGE SCALE GENOMIC DNA]</scope>
    <source>
        <strain evidence="3">JAM81 / FGSC 10211</strain>
    </source>
</reference>
<evidence type="ECO:0000256" key="1">
    <source>
        <dbReference type="ARBA" id="ARBA00010105"/>
    </source>
</evidence>
<dbReference type="GO" id="GO:0005737">
    <property type="term" value="C:cytoplasm"/>
    <property type="evidence" value="ECO:0000318"/>
    <property type="project" value="GO_Central"/>
</dbReference>
<dbReference type="PANTHER" id="PTHR11215:SF1">
    <property type="entry name" value="MYG1 EXONUCLEASE"/>
    <property type="match status" value="1"/>
</dbReference>
<dbReference type="InterPro" id="IPR003226">
    <property type="entry name" value="MYG1_exonuclease"/>
</dbReference>
<name>F4NWD6_BATDJ</name>
<dbReference type="OrthoDB" id="10265310at2759"/>
<protein>
    <submittedName>
        <fullName evidence="2">Uncharacterized protein</fullName>
    </submittedName>
</protein>
<keyword evidence="3" id="KW-1185">Reference proteome</keyword>